<accession>A0A8S0TUS1</accession>
<dbReference type="EMBL" id="CACTIH010007271">
    <property type="protein sequence ID" value="CAA3007269.1"/>
    <property type="molecule type" value="Genomic_DNA"/>
</dbReference>
<dbReference type="Proteomes" id="UP000594638">
    <property type="component" value="Unassembled WGS sequence"/>
</dbReference>
<organism evidence="2 3">
    <name type="scientific">Olea europaea subsp. europaea</name>
    <dbReference type="NCBI Taxonomy" id="158383"/>
    <lineage>
        <taxon>Eukaryota</taxon>
        <taxon>Viridiplantae</taxon>
        <taxon>Streptophyta</taxon>
        <taxon>Embryophyta</taxon>
        <taxon>Tracheophyta</taxon>
        <taxon>Spermatophyta</taxon>
        <taxon>Magnoliopsida</taxon>
        <taxon>eudicotyledons</taxon>
        <taxon>Gunneridae</taxon>
        <taxon>Pentapetalae</taxon>
        <taxon>asterids</taxon>
        <taxon>lamiids</taxon>
        <taxon>Lamiales</taxon>
        <taxon>Oleaceae</taxon>
        <taxon>Oleeae</taxon>
        <taxon>Olea</taxon>
    </lineage>
</organism>
<feature type="transmembrane region" description="Helical" evidence="1">
    <location>
        <begin position="6"/>
        <end position="27"/>
    </location>
</feature>
<evidence type="ECO:0000313" key="2">
    <source>
        <dbReference type="EMBL" id="CAA3007269.1"/>
    </source>
</evidence>
<evidence type="ECO:0000313" key="3">
    <source>
        <dbReference type="Proteomes" id="UP000594638"/>
    </source>
</evidence>
<gene>
    <name evidence="2" type="ORF">OLEA9_A088118</name>
</gene>
<keyword evidence="1" id="KW-0472">Membrane</keyword>
<name>A0A8S0TUS1_OLEEU</name>
<comment type="caution">
    <text evidence="2">The sequence shown here is derived from an EMBL/GenBank/DDBJ whole genome shotgun (WGS) entry which is preliminary data.</text>
</comment>
<dbReference type="OrthoDB" id="10620079at2759"/>
<dbReference type="AlphaFoldDB" id="A0A8S0TUS1"/>
<proteinExistence type="predicted"/>
<dbReference type="Gramene" id="OE9A088118T6">
    <property type="protein sequence ID" value="OE9A088118C6"/>
    <property type="gene ID" value="OE9A088118"/>
</dbReference>
<reference evidence="2 3" key="1">
    <citation type="submission" date="2019-12" db="EMBL/GenBank/DDBJ databases">
        <authorList>
            <person name="Alioto T."/>
            <person name="Alioto T."/>
            <person name="Gomez Garrido J."/>
        </authorList>
    </citation>
    <scope>NUCLEOTIDE SEQUENCE [LARGE SCALE GENOMIC DNA]</scope>
</reference>
<evidence type="ECO:0000256" key="1">
    <source>
        <dbReference type="SAM" id="Phobius"/>
    </source>
</evidence>
<sequence>MKALSLYFLFFIFFHMLYQILIVSNYIKKAYADLSLKADQTKVAATKSRREAGGKAIQEESIKMVKAGSGCEDSRKIKQKPNSWEESRRESKLEKVLLPLQLKAEATIKAWLKEQM</sequence>
<keyword evidence="1" id="KW-0812">Transmembrane</keyword>
<keyword evidence="1" id="KW-1133">Transmembrane helix</keyword>
<keyword evidence="3" id="KW-1185">Reference proteome</keyword>
<protein>
    <submittedName>
        <fullName evidence="2">Uncharacterized protein</fullName>
    </submittedName>
</protein>